<comment type="caution">
    <text evidence="2">The sequence shown here is derived from an EMBL/GenBank/DDBJ whole genome shotgun (WGS) entry which is preliminary data.</text>
</comment>
<accession>A0A177N9D4</accession>
<protein>
    <recommendedName>
        <fullName evidence="1">FlgO domain-containing protein</fullName>
    </recommendedName>
</protein>
<dbReference type="PROSITE" id="PS51257">
    <property type="entry name" value="PROKAR_LIPOPROTEIN"/>
    <property type="match status" value="1"/>
</dbReference>
<evidence type="ECO:0000259" key="1">
    <source>
        <dbReference type="Pfam" id="PF17680"/>
    </source>
</evidence>
<reference evidence="3 4" key="2">
    <citation type="submission" date="2016-03" db="EMBL/GenBank/DDBJ databases">
        <authorList>
            <person name="Heylen K."/>
            <person name="De Vos P."/>
            <person name="Vekeman B."/>
        </authorList>
    </citation>
    <scope>NUCLEOTIDE SEQUENCE [LARGE SCALE GENOMIC DNA]</scope>
    <source>
        <strain evidence="3 4">R-49807</strain>
    </source>
</reference>
<dbReference type="RefSeq" id="WP_064023208.1">
    <property type="nucleotide sequence ID" value="NZ_CP023669.1"/>
</dbReference>
<evidence type="ECO:0000313" key="3">
    <source>
        <dbReference type="EMBL" id="OAI26076.1"/>
    </source>
</evidence>
<reference evidence="2 5" key="1">
    <citation type="submission" date="2016-03" db="EMBL/GenBank/DDBJ databases">
        <authorList>
            <person name="Ploux O."/>
        </authorList>
    </citation>
    <scope>NUCLEOTIDE SEQUENCE [LARGE SCALE GENOMIC DNA]</scope>
    <source>
        <strain evidence="2 5">R-45378</strain>
    </source>
</reference>
<evidence type="ECO:0000313" key="5">
    <source>
        <dbReference type="Proteomes" id="UP000077857"/>
    </source>
</evidence>
<proteinExistence type="predicted"/>
<name>A0A177N9D4_9GAMM</name>
<keyword evidence="4" id="KW-1185">Reference proteome</keyword>
<feature type="domain" description="FlgO" evidence="1">
    <location>
        <begin position="42"/>
        <end position="168"/>
    </location>
</feature>
<dbReference type="Pfam" id="PF17680">
    <property type="entry name" value="FlgO"/>
    <property type="match status" value="1"/>
</dbReference>
<dbReference type="EMBL" id="LUUL01000075">
    <property type="protein sequence ID" value="OAI26076.1"/>
    <property type="molecule type" value="Genomic_DNA"/>
</dbReference>
<dbReference type="Proteomes" id="UP000077734">
    <property type="component" value="Unassembled WGS sequence"/>
</dbReference>
<gene>
    <name evidence="3" type="ORF">A1356_12130</name>
    <name evidence="2" type="ORF">A1507_15165</name>
</gene>
<sequence>MLNKKIMVLMLAGLTVLSGCSRLYYYSTSIDDDDLVEVSYDAVGWLLADLRQPLPKGSLVVINSLVNVDDMGQTLPFGRIISDQISSALHRSGYRVMGMELPTEIFAKNETGILELPEKTKEALNNVGAKAIVIGSYAPGRDNVYVSLRVVDIASQNVISSTDYSVAMGPDTKVLTTKPQPKQ</sequence>
<dbReference type="Proteomes" id="UP000077857">
    <property type="component" value="Unassembled WGS sequence"/>
</dbReference>
<dbReference type="KEGG" id="mko:MKLM6_4242"/>
<evidence type="ECO:0000313" key="2">
    <source>
        <dbReference type="EMBL" id="OAI14628.1"/>
    </source>
</evidence>
<evidence type="ECO:0000313" key="4">
    <source>
        <dbReference type="Proteomes" id="UP000077734"/>
    </source>
</evidence>
<dbReference type="InterPro" id="IPR041215">
    <property type="entry name" value="FlgO_dom"/>
</dbReference>
<dbReference type="EMBL" id="LUUJ01000087">
    <property type="protein sequence ID" value="OAI14628.1"/>
    <property type="molecule type" value="Genomic_DNA"/>
</dbReference>
<organism evidence="2 5">
    <name type="scientific">Methylomonas koyamae</name>
    <dbReference type="NCBI Taxonomy" id="702114"/>
    <lineage>
        <taxon>Bacteria</taxon>
        <taxon>Pseudomonadati</taxon>
        <taxon>Pseudomonadota</taxon>
        <taxon>Gammaproteobacteria</taxon>
        <taxon>Methylococcales</taxon>
        <taxon>Methylococcaceae</taxon>
        <taxon>Methylomonas</taxon>
    </lineage>
</organism>
<dbReference type="OrthoDB" id="5566711at2"/>
<dbReference type="AlphaFoldDB" id="A0A177N9D4"/>